<reference evidence="2 3" key="1">
    <citation type="journal article" date="2022" name="G3 (Bethesda)">
        <title>Whole-genome sequence and methylome profiling of the almond [Prunus dulcis (Mill.) D.A. Webb] cultivar 'Nonpareil'.</title>
        <authorList>
            <person name="D'Amico-Willman K.M."/>
            <person name="Ouma W.Z."/>
            <person name="Meulia T."/>
            <person name="Sideli G.M."/>
            <person name="Gradziel T.M."/>
            <person name="Fresnedo-Ramirez J."/>
        </authorList>
    </citation>
    <scope>NUCLEOTIDE SEQUENCE [LARGE SCALE GENOMIC DNA]</scope>
    <source>
        <strain evidence="2">Clone GOH B32 T37-40</strain>
    </source>
</reference>
<sequence>MLRGDSGEPSFSQIYSTSKEHSSRELHTYIFASIAVLGGFLQLKQGVFDTDYHTLVIIVVALMGYIGSLIGSIYIRQAHPNSDLAKWMDKISLPFGALTLVLELVIPFRVLGLAFLCIWIVWFASFVANYLFMCLKTMYESAVTGVVEAFEKLKEYLKNMSMIISRCFTMNSEDQTGLP</sequence>
<keyword evidence="1" id="KW-0812">Transmembrane</keyword>
<keyword evidence="3" id="KW-1185">Reference proteome</keyword>
<dbReference type="PANTHER" id="PTHR34115">
    <property type="entry name" value="PROTEIN, PUTATIVE-RELATED"/>
    <property type="match status" value="1"/>
</dbReference>
<feature type="transmembrane region" description="Helical" evidence="1">
    <location>
        <begin position="55"/>
        <end position="75"/>
    </location>
</feature>
<dbReference type="InterPro" id="IPR053258">
    <property type="entry name" value="Ca-permeable_cation_channel"/>
</dbReference>
<evidence type="ECO:0000313" key="2">
    <source>
        <dbReference type="EMBL" id="KAI5340906.1"/>
    </source>
</evidence>
<gene>
    <name evidence="2" type="ORF">L3X38_020180</name>
</gene>
<organism evidence="2 3">
    <name type="scientific">Prunus dulcis</name>
    <name type="common">Almond</name>
    <name type="synonym">Amygdalus dulcis</name>
    <dbReference type="NCBI Taxonomy" id="3755"/>
    <lineage>
        <taxon>Eukaryota</taxon>
        <taxon>Viridiplantae</taxon>
        <taxon>Streptophyta</taxon>
        <taxon>Embryophyta</taxon>
        <taxon>Tracheophyta</taxon>
        <taxon>Spermatophyta</taxon>
        <taxon>Magnoliopsida</taxon>
        <taxon>eudicotyledons</taxon>
        <taxon>Gunneridae</taxon>
        <taxon>Pentapetalae</taxon>
        <taxon>rosids</taxon>
        <taxon>fabids</taxon>
        <taxon>Rosales</taxon>
        <taxon>Rosaceae</taxon>
        <taxon>Amygdaloideae</taxon>
        <taxon>Amygdaleae</taxon>
        <taxon>Prunus</taxon>
    </lineage>
</organism>
<dbReference type="AlphaFoldDB" id="A0AAD4WEV6"/>
<evidence type="ECO:0000313" key="3">
    <source>
        <dbReference type="Proteomes" id="UP001054821"/>
    </source>
</evidence>
<name>A0AAD4WEV6_PRUDU</name>
<comment type="caution">
    <text evidence="2">The sequence shown here is derived from an EMBL/GenBank/DDBJ whole genome shotgun (WGS) entry which is preliminary data.</text>
</comment>
<proteinExistence type="predicted"/>
<keyword evidence="1" id="KW-0472">Membrane</keyword>
<protein>
    <submittedName>
        <fullName evidence="2">Uncharacterized protein</fullName>
    </submittedName>
</protein>
<evidence type="ECO:0000256" key="1">
    <source>
        <dbReference type="SAM" id="Phobius"/>
    </source>
</evidence>
<feature type="transmembrane region" description="Helical" evidence="1">
    <location>
        <begin position="26"/>
        <end position="43"/>
    </location>
</feature>
<dbReference type="PANTHER" id="PTHR34115:SF13">
    <property type="entry name" value="RPB1A"/>
    <property type="match status" value="1"/>
</dbReference>
<accession>A0AAD4WEV6</accession>
<dbReference type="EMBL" id="JAJFAZ020000003">
    <property type="protein sequence ID" value="KAI5340906.1"/>
    <property type="molecule type" value="Genomic_DNA"/>
</dbReference>
<dbReference type="Proteomes" id="UP001054821">
    <property type="component" value="Chromosome 3"/>
</dbReference>
<keyword evidence="1" id="KW-1133">Transmembrane helix</keyword>
<feature type="transmembrane region" description="Helical" evidence="1">
    <location>
        <begin position="112"/>
        <end position="132"/>
    </location>
</feature>